<dbReference type="Proteomes" id="UP000614216">
    <property type="component" value="Unassembled WGS sequence"/>
</dbReference>
<dbReference type="EMBL" id="JAEUGD010000042">
    <property type="protein sequence ID" value="MBL6447226.1"/>
    <property type="molecule type" value="Genomic_DNA"/>
</dbReference>
<gene>
    <name evidence="1" type="ORF">JMN32_12965</name>
</gene>
<evidence type="ECO:0000313" key="1">
    <source>
        <dbReference type="EMBL" id="MBL6447226.1"/>
    </source>
</evidence>
<proteinExistence type="predicted"/>
<dbReference type="AlphaFoldDB" id="A0A937KBQ4"/>
<keyword evidence="2" id="KW-1185">Reference proteome</keyword>
<comment type="caution">
    <text evidence="1">The sequence shown here is derived from an EMBL/GenBank/DDBJ whole genome shotgun (WGS) entry which is preliminary data.</text>
</comment>
<evidence type="ECO:0000313" key="2">
    <source>
        <dbReference type="Proteomes" id="UP000614216"/>
    </source>
</evidence>
<name>A0A937KBQ4_9BACT</name>
<organism evidence="1 2">
    <name type="scientific">Fulvivirga marina</name>
    <dbReference type="NCBI Taxonomy" id="2494733"/>
    <lineage>
        <taxon>Bacteria</taxon>
        <taxon>Pseudomonadati</taxon>
        <taxon>Bacteroidota</taxon>
        <taxon>Cytophagia</taxon>
        <taxon>Cytophagales</taxon>
        <taxon>Fulvivirgaceae</taxon>
        <taxon>Fulvivirga</taxon>
    </lineage>
</organism>
<accession>A0A937KBQ4</accession>
<sequence length="419" mass="48900">MGHQKMVKTDLIEIMPKPEVSVRCVNCQSQAVDVHGYLFEGIHVLWDCICPNCNTIFYQTLPISHDALFPIAFSKDGLKSNYNKRAEVWLAKPLIHAVTRNIIIRPAIEIKQFKEFGEAILLNCLDDCFGHVYAKLWNAQRLLEKYPEKSVIVLIPRKMQWLIPEGVAEVWLVDVRFKEMEKYIANLDDLVKKEMARFSHFYVAVAPVFLDTDKVDDYKFLKVEKFELKQFNDLKPQVTFVLREDRFWHANRMEEFLNRVLIKFKWQRYFRRLLVWRQNKLVKQAIRRIKASSYEISFVITGLGSNGSFGRLAKDRRVDNISVAIEREWCEIYAKSHIVVGVHGSNMLIPTSLAAGFIEILPEYKISHMGEDTVMRYSGRYAMLLGRHVDAFIHPALLAQHVLHMLNFGELYEEIESNS</sequence>
<reference evidence="1" key="1">
    <citation type="submission" date="2021-01" db="EMBL/GenBank/DDBJ databases">
        <title>Fulvivirga kasyanovii gen. nov., sp nov., a novel member of the phylum Bacteroidetes isolated from seawater in a mussel farm.</title>
        <authorList>
            <person name="Zhao L.-H."/>
            <person name="Wang Z.-J."/>
        </authorList>
    </citation>
    <scope>NUCLEOTIDE SEQUENCE</scope>
    <source>
        <strain evidence="1">29W222</strain>
    </source>
</reference>
<protein>
    <submittedName>
        <fullName evidence="1">Uncharacterized protein</fullName>
    </submittedName>
</protein>